<dbReference type="EMBL" id="KL660796">
    <property type="protein sequence ID" value="KFA62441.1"/>
    <property type="molecule type" value="Genomic_DNA"/>
</dbReference>
<dbReference type="InParanoid" id="A0A084QEQ6"/>
<dbReference type="SUPFAM" id="SSF54160">
    <property type="entry name" value="Chromo domain-like"/>
    <property type="match status" value="1"/>
</dbReference>
<feature type="region of interest" description="Disordered" evidence="2">
    <location>
        <begin position="1"/>
        <end position="176"/>
    </location>
</feature>
<dbReference type="STRING" id="1283841.A0A084QEQ6"/>
<feature type="compositionally biased region" description="Low complexity" evidence="2">
    <location>
        <begin position="298"/>
        <end position="308"/>
    </location>
</feature>
<dbReference type="OrthoDB" id="433924at2759"/>
<organism evidence="4 5">
    <name type="scientific">Stachybotrys chlorohalonatus (strain IBT 40285)</name>
    <dbReference type="NCBI Taxonomy" id="1283841"/>
    <lineage>
        <taxon>Eukaryota</taxon>
        <taxon>Fungi</taxon>
        <taxon>Dikarya</taxon>
        <taxon>Ascomycota</taxon>
        <taxon>Pezizomycotina</taxon>
        <taxon>Sordariomycetes</taxon>
        <taxon>Hypocreomycetidae</taxon>
        <taxon>Hypocreales</taxon>
        <taxon>Stachybotryaceae</taxon>
        <taxon>Stachybotrys</taxon>
    </lineage>
</organism>
<keyword evidence="5" id="KW-1185">Reference proteome</keyword>
<dbReference type="InterPro" id="IPR016197">
    <property type="entry name" value="Chromo-like_dom_sf"/>
</dbReference>
<feature type="compositionally biased region" description="Acidic residues" evidence="2">
    <location>
        <begin position="121"/>
        <end position="137"/>
    </location>
</feature>
<protein>
    <recommendedName>
        <fullName evidence="3">Chromo domain-containing protein</fullName>
    </recommendedName>
</protein>
<dbReference type="GO" id="GO:0006338">
    <property type="term" value="P:chromatin remodeling"/>
    <property type="evidence" value="ECO:0007669"/>
    <property type="project" value="UniProtKB-ARBA"/>
</dbReference>
<dbReference type="Proteomes" id="UP000028524">
    <property type="component" value="Unassembled WGS sequence"/>
</dbReference>
<dbReference type="InterPro" id="IPR000953">
    <property type="entry name" value="Chromo/chromo_shadow_dom"/>
</dbReference>
<feature type="domain" description="Chromo" evidence="3">
    <location>
        <begin position="246"/>
        <end position="304"/>
    </location>
</feature>
<dbReference type="Gene3D" id="2.40.50.40">
    <property type="match status" value="2"/>
</dbReference>
<feature type="compositionally biased region" description="Low complexity" evidence="2">
    <location>
        <begin position="13"/>
        <end position="26"/>
    </location>
</feature>
<dbReference type="OMA" id="MTWEPER"/>
<gene>
    <name evidence="4" type="ORF">S40285_06095</name>
</gene>
<feature type="compositionally biased region" description="Polar residues" evidence="2">
    <location>
        <begin position="140"/>
        <end position="149"/>
    </location>
</feature>
<feature type="compositionally biased region" description="Basic residues" evidence="2">
    <location>
        <begin position="309"/>
        <end position="324"/>
    </location>
</feature>
<evidence type="ECO:0000313" key="5">
    <source>
        <dbReference type="Proteomes" id="UP000028524"/>
    </source>
</evidence>
<accession>A0A084QEQ6</accession>
<sequence length="332" mass="35579">MNVFNALRPLGRAGSEASSSAISVAAPRGQEVDRVEESSITLTVAVVAGKNDGTETTTEVEEETISAKTDILEDGGAELGTPTAPSREDTATQQDADRPQLNGKQAGGKSDKSKGKQVEASGDDEPATQNGDTEEAVNGENASDEATTQDADEPANDARPPATQTGGGGGAATTNGEKLDGVFEVDRLASHRVNKAASTVDFEVVWVDAGTSWETERELQQQVPKLVFDYWADKGGRDKVTGLEEYHVFRILEQERRTYRVQWVGYRATAADTTWESKELLERIAPGSLREWEAQSGKKASAVAAPPAKRGRGRPPSVPRKRIKLTGTRQAE</sequence>
<evidence type="ECO:0000256" key="2">
    <source>
        <dbReference type="SAM" id="MobiDB-lite"/>
    </source>
</evidence>
<dbReference type="PROSITE" id="PS50013">
    <property type="entry name" value="CHROMO_2"/>
    <property type="match status" value="1"/>
</dbReference>
<feature type="region of interest" description="Disordered" evidence="2">
    <location>
        <begin position="292"/>
        <end position="332"/>
    </location>
</feature>
<reference evidence="4 5" key="1">
    <citation type="journal article" date="2014" name="BMC Genomics">
        <title>Comparative genome sequencing reveals chemotype-specific gene clusters in the toxigenic black mold Stachybotrys.</title>
        <authorList>
            <person name="Semeiks J."/>
            <person name="Borek D."/>
            <person name="Otwinowski Z."/>
            <person name="Grishin N.V."/>
        </authorList>
    </citation>
    <scope>NUCLEOTIDE SEQUENCE [LARGE SCALE GENOMIC DNA]</scope>
    <source>
        <strain evidence="4 5">IBT 40285</strain>
    </source>
</reference>
<evidence type="ECO:0000256" key="1">
    <source>
        <dbReference type="ARBA" id="ARBA00011353"/>
    </source>
</evidence>
<dbReference type="AlphaFoldDB" id="A0A084QEQ6"/>
<name>A0A084QEQ6_STAC4</name>
<evidence type="ECO:0000259" key="3">
    <source>
        <dbReference type="PROSITE" id="PS50013"/>
    </source>
</evidence>
<comment type="subunit">
    <text evidence="1">Component of the NuA4 histone acetyltransferase complex.</text>
</comment>
<proteinExistence type="predicted"/>
<dbReference type="HOGENOM" id="CLU_845129_0_0_1"/>
<evidence type="ECO:0000313" key="4">
    <source>
        <dbReference type="EMBL" id="KFA62441.1"/>
    </source>
</evidence>
<feature type="compositionally biased region" description="Basic and acidic residues" evidence="2">
    <location>
        <begin position="86"/>
        <end position="98"/>
    </location>
</feature>